<reference evidence="24" key="2">
    <citation type="submission" date="2022-10" db="EMBL/GenBank/DDBJ databases">
        <authorList>
            <consortium name="ENA_rothamsted_submissions"/>
            <consortium name="culmorum"/>
            <person name="King R."/>
        </authorList>
    </citation>
    <scope>NUCLEOTIDE SEQUENCE</scope>
</reference>
<evidence type="ECO:0000256" key="7">
    <source>
        <dbReference type="ARBA" id="ARBA00022729"/>
    </source>
</evidence>
<evidence type="ECO:0000256" key="15">
    <source>
        <dbReference type="ARBA" id="ARBA00023136"/>
    </source>
</evidence>
<dbReference type="EC" id="2.7.11.1" evidence="2"/>
<dbReference type="GO" id="GO:0004694">
    <property type="term" value="F:eukaryotic translation initiation factor 2alpha kinase activity"/>
    <property type="evidence" value="ECO:0007669"/>
    <property type="project" value="TreeGrafter"/>
</dbReference>
<dbReference type="SUPFAM" id="SSF50998">
    <property type="entry name" value="Quinoprotein alcohol dehydrogenase-like"/>
    <property type="match status" value="1"/>
</dbReference>
<dbReference type="GO" id="GO:0006986">
    <property type="term" value="P:response to unfolded protein"/>
    <property type="evidence" value="ECO:0007669"/>
    <property type="project" value="UniProtKB-KW"/>
</dbReference>
<evidence type="ECO:0000256" key="22">
    <source>
        <dbReference type="SAM" id="MobiDB-lite"/>
    </source>
</evidence>
<evidence type="ECO:0000256" key="19">
    <source>
        <dbReference type="ARBA" id="ARBA00041500"/>
    </source>
</evidence>
<dbReference type="Gene3D" id="3.30.200.20">
    <property type="entry name" value="Phosphorylase Kinase, domain 1"/>
    <property type="match status" value="1"/>
</dbReference>
<evidence type="ECO:0000256" key="11">
    <source>
        <dbReference type="ARBA" id="ARBA00022840"/>
    </source>
</evidence>
<keyword evidence="9" id="KW-0418">Kinase</keyword>
<dbReference type="InterPro" id="IPR000719">
    <property type="entry name" value="Prot_kinase_dom"/>
</dbReference>
<feature type="coiled-coil region" evidence="21">
    <location>
        <begin position="546"/>
        <end position="580"/>
    </location>
</feature>
<keyword evidence="10" id="KW-0256">Endoplasmic reticulum</keyword>
<evidence type="ECO:0000313" key="24">
    <source>
        <dbReference type="EMBL" id="CAG9804236.1"/>
    </source>
</evidence>
<name>A0A9N9RWM3_9DIPT</name>
<evidence type="ECO:0000256" key="17">
    <source>
        <dbReference type="ARBA" id="ARBA00023230"/>
    </source>
</evidence>
<keyword evidence="11 20" id="KW-0067">ATP-binding</keyword>
<evidence type="ECO:0000256" key="12">
    <source>
        <dbReference type="ARBA" id="ARBA00022845"/>
    </source>
</evidence>
<keyword evidence="5" id="KW-0808">Transferase</keyword>
<dbReference type="InterPro" id="IPR050339">
    <property type="entry name" value="CC_SR_Kinase"/>
</dbReference>
<keyword evidence="3" id="KW-0723">Serine/threonine-protein kinase</keyword>
<evidence type="ECO:0000256" key="3">
    <source>
        <dbReference type="ARBA" id="ARBA00022527"/>
    </source>
</evidence>
<dbReference type="PROSITE" id="PS50011">
    <property type="entry name" value="PROTEIN_KINASE_DOM"/>
    <property type="match status" value="1"/>
</dbReference>
<dbReference type="Gene3D" id="2.130.10.10">
    <property type="entry name" value="YVTN repeat-like/Quinoprotein amine dehydrogenase"/>
    <property type="match status" value="1"/>
</dbReference>
<dbReference type="PANTHER" id="PTHR11042">
    <property type="entry name" value="EUKARYOTIC TRANSLATION INITIATION FACTOR 2-ALPHA KINASE EIF2-ALPHA KINASE -RELATED"/>
    <property type="match status" value="1"/>
</dbReference>
<evidence type="ECO:0000259" key="23">
    <source>
        <dbReference type="PROSITE" id="PS50011"/>
    </source>
</evidence>
<evidence type="ECO:0000256" key="10">
    <source>
        <dbReference type="ARBA" id="ARBA00022824"/>
    </source>
</evidence>
<organism evidence="24 25">
    <name type="scientific">Chironomus riparius</name>
    <dbReference type="NCBI Taxonomy" id="315576"/>
    <lineage>
        <taxon>Eukaryota</taxon>
        <taxon>Metazoa</taxon>
        <taxon>Ecdysozoa</taxon>
        <taxon>Arthropoda</taxon>
        <taxon>Hexapoda</taxon>
        <taxon>Insecta</taxon>
        <taxon>Pterygota</taxon>
        <taxon>Neoptera</taxon>
        <taxon>Endopterygota</taxon>
        <taxon>Diptera</taxon>
        <taxon>Nematocera</taxon>
        <taxon>Chironomoidea</taxon>
        <taxon>Chironomidae</taxon>
        <taxon>Chironominae</taxon>
        <taxon>Chironomus</taxon>
    </lineage>
</organism>
<keyword evidence="16" id="KW-0325">Glycoprotein</keyword>
<evidence type="ECO:0000256" key="5">
    <source>
        <dbReference type="ARBA" id="ARBA00022679"/>
    </source>
</evidence>
<evidence type="ECO:0000256" key="13">
    <source>
        <dbReference type="ARBA" id="ARBA00022989"/>
    </source>
</evidence>
<dbReference type="FunFam" id="3.30.200.20:FF:000193">
    <property type="entry name" value="Eukaryotic translation initiation factor 2-alpha kinase 3"/>
    <property type="match status" value="1"/>
</dbReference>
<evidence type="ECO:0000256" key="18">
    <source>
        <dbReference type="ARBA" id="ARBA00037982"/>
    </source>
</evidence>
<dbReference type="SMART" id="SM00220">
    <property type="entry name" value="S_TKc"/>
    <property type="match status" value="1"/>
</dbReference>
<dbReference type="GO" id="GO:0005789">
    <property type="term" value="C:endoplasmic reticulum membrane"/>
    <property type="evidence" value="ECO:0007669"/>
    <property type="project" value="UniProtKB-SubCell"/>
</dbReference>
<keyword evidence="13" id="KW-1133">Transmembrane helix</keyword>
<feature type="domain" description="Protein kinase" evidence="23">
    <location>
        <begin position="599"/>
        <end position="1073"/>
    </location>
</feature>
<keyword evidence="7" id="KW-0732">Signal</keyword>
<dbReference type="PROSITE" id="PS00108">
    <property type="entry name" value="PROTEIN_KINASE_ST"/>
    <property type="match status" value="1"/>
</dbReference>
<evidence type="ECO:0000256" key="2">
    <source>
        <dbReference type="ARBA" id="ARBA00012513"/>
    </source>
</evidence>
<keyword evidence="8 20" id="KW-0547">Nucleotide-binding</keyword>
<keyword evidence="25" id="KW-1185">Reference proteome</keyword>
<dbReference type="AlphaFoldDB" id="A0A9N9RWM3"/>
<keyword evidence="6" id="KW-0812">Transmembrane</keyword>
<feature type="region of interest" description="Disordered" evidence="22">
    <location>
        <begin position="1062"/>
        <end position="1081"/>
    </location>
</feature>
<gene>
    <name evidence="24" type="ORF">CHIRRI_LOCUS7129</name>
</gene>
<dbReference type="InterPro" id="IPR015943">
    <property type="entry name" value="WD40/YVTN_repeat-like_dom_sf"/>
</dbReference>
<dbReference type="Gene3D" id="1.10.510.10">
    <property type="entry name" value="Transferase(Phosphotransferase) domain 1"/>
    <property type="match status" value="1"/>
</dbReference>
<evidence type="ECO:0000256" key="6">
    <source>
        <dbReference type="ARBA" id="ARBA00022692"/>
    </source>
</evidence>
<sequence>MSVLSVINQLNLENPKKCFIILPIIVFGLLYVKSIYAEDIVQSQHQYSNENDGKVEGLSYCDEHLIRNRESSKRLLLISTLDGGVTALDLTKNGEVVWNFITEPGDLLSSSIHRLEMSSQGKYVRLIPSLSGGIYKFDGDSIEAVPVRAEDLLRSSFKFSDDMVISGGKEVRTYGVNCRNGQIIYEQSMGVSKNFSETVDEKDSSKTTHDPLLDDILVVKRHTQTVRANEPRTGSERWNFSIGHHEMQVALSDNCRQQSTSPENQQLNDLILDTEIRVIVPEGILCAYSKKNPAHTLWKYKFDSPIVSVFRSNVENVLYSVDLFANTRWLWEEHSSDVFIKAFGESKLSPALYLGMFQHQLYIQESDMMKSSIEHFKYENLQNNIATSENRLPKIPFKPIPAANNALIDLVSKFKEKDENNKEHNYDQKQSHELIAIDDKMNAQLVLHGSHYGEGRGYYFFSEKDVNHSTQCSNGKAHKKIKTTNETPQDVDNITFQNLGMYPVRLSLWYYWKEIVVIALTTAFVVNFILRNQNKRGEREVVFVPIAKEAIDYDEEEEQLKKQQQEIEILRNEAQKMRSISESAASNEDNYSSRFLEDFDLMRCLGKGGFGVVFEVRNKLDDCNYAIKRILLPSKQESRERVLREVKTLANCEHKNIVRYFHAWVEQPPKGWQEAKDKEIFSRDICSTSITIDSPSPTEESKGFSVPTGSKMASHKFISNGIITKDSNSSYLMNLQNKSFLDFDDAKLPDDDITADDDDSCSFIQFKADTNDNSETKSNRLNLGDESFAIEFKELSQSITADIKPKSSPDTSHVISITDETSVSQSTRNDAAKPTHRRNLSLDLLSNTNVLPKKLNSAVGSPVKMYLFIQMQLCMKTCLKDWLKQNDLKVRNGETVEIWNQIIQAVHYVHLKGLIHRDLKPSNIFFALDGQVKIGDFGLVTDMAEQPMDPLTSSSSSNSNSLSSFDVDFTVIGHKKHTQRVGTSLYMSPEQAKGLAYNYKVDIYSLGLIFFELLNFFHTETERYKVLQNIKNQKYPDEFIENNKNEFELLKLMLSKKPEERPTTYGIRARPPLNKQEEDQVSSDWHFELPARRRDSHRSINNLSAK</sequence>
<comment type="similarity">
    <text evidence="18">Belongs to the protein kinase superfamily. Ser/Thr protein kinase family. GCN2 subfamily.</text>
</comment>
<evidence type="ECO:0000256" key="20">
    <source>
        <dbReference type="PROSITE-ProRule" id="PRU10141"/>
    </source>
</evidence>
<feature type="binding site" evidence="20">
    <location>
        <position position="628"/>
    </location>
    <ligand>
        <name>ATP</name>
        <dbReference type="ChEBI" id="CHEBI:30616"/>
    </ligand>
</feature>
<dbReference type="SUPFAM" id="SSF56112">
    <property type="entry name" value="Protein kinase-like (PK-like)"/>
    <property type="match status" value="1"/>
</dbReference>
<dbReference type="InterPro" id="IPR008271">
    <property type="entry name" value="Ser/Thr_kinase_AS"/>
</dbReference>
<dbReference type="PANTHER" id="PTHR11042:SF91">
    <property type="entry name" value="EUKARYOTIC TRANSLATION INITIATION FACTOR 2-ALPHA KINASE"/>
    <property type="match status" value="1"/>
</dbReference>
<dbReference type="Pfam" id="PF00069">
    <property type="entry name" value="Pkinase"/>
    <property type="match status" value="2"/>
</dbReference>
<proteinExistence type="inferred from homology"/>
<keyword evidence="15" id="KW-0472">Membrane</keyword>
<dbReference type="FunFam" id="1.10.510.10:FF:000251">
    <property type="entry name" value="eukaryotic translation initiation factor 2-alpha kinase 3"/>
    <property type="match status" value="1"/>
</dbReference>
<dbReference type="Proteomes" id="UP001153620">
    <property type="component" value="Chromosome 2"/>
</dbReference>
<accession>A0A9N9RWM3</accession>
<evidence type="ECO:0000313" key="25">
    <source>
        <dbReference type="Proteomes" id="UP001153620"/>
    </source>
</evidence>
<comment type="subcellular location">
    <subcellularLocation>
        <location evidence="1">Endoplasmic reticulum membrane</location>
        <topology evidence="1">Single-pass type I membrane protein</topology>
    </subcellularLocation>
</comment>
<evidence type="ECO:0000256" key="16">
    <source>
        <dbReference type="ARBA" id="ARBA00023180"/>
    </source>
</evidence>
<dbReference type="PROSITE" id="PS00107">
    <property type="entry name" value="PROTEIN_KINASE_ATP"/>
    <property type="match status" value="1"/>
</dbReference>
<feature type="compositionally biased region" description="Polar residues" evidence="22">
    <location>
        <begin position="808"/>
        <end position="829"/>
    </location>
</feature>
<dbReference type="GO" id="GO:0005634">
    <property type="term" value="C:nucleus"/>
    <property type="evidence" value="ECO:0007669"/>
    <property type="project" value="TreeGrafter"/>
</dbReference>
<feature type="region of interest" description="Disordered" evidence="22">
    <location>
        <begin position="802"/>
        <end position="833"/>
    </location>
</feature>
<keyword evidence="4" id="KW-0597">Phosphoprotein</keyword>
<dbReference type="GO" id="GO:0005524">
    <property type="term" value="F:ATP binding"/>
    <property type="evidence" value="ECO:0007669"/>
    <property type="project" value="UniProtKB-UniRule"/>
</dbReference>
<dbReference type="InterPro" id="IPR011047">
    <property type="entry name" value="Quinoprotein_ADH-like_sf"/>
</dbReference>
<keyword evidence="14" id="KW-0346">Stress response</keyword>
<dbReference type="EMBL" id="OU895878">
    <property type="protein sequence ID" value="CAG9804236.1"/>
    <property type="molecule type" value="Genomic_DNA"/>
</dbReference>
<dbReference type="InterPro" id="IPR017441">
    <property type="entry name" value="Protein_kinase_ATP_BS"/>
</dbReference>
<dbReference type="OrthoDB" id="341578at2759"/>
<evidence type="ECO:0000256" key="4">
    <source>
        <dbReference type="ARBA" id="ARBA00022553"/>
    </source>
</evidence>
<evidence type="ECO:0000256" key="14">
    <source>
        <dbReference type="ARBA" id="ARBA00023016"/>
    </source>
</evidence>
<keyword evidence="17" id="KW-0834">Unfolded protein response</keyword>
<keyword evidence="21" id="KW-0175">Coiled coil</keyword>
<protein>
    <recommendedName>
        <fullName evidence="2">non-specific serine/threonine protein kinase</fullName>
        <ecNumber evidence="2">2.7.11.1</ecNumber>
    </recommendedName>
    <alternativeName>
        <fullName evidence="19">PRKR-like endoplasmic reticulum kinase</fullName>
    </alternativeName>
</protein>
<evidence type="ECO:0000256" key="1">
    <source>
        <dbReference type="ARBA" id="ARBA00004115"/>
    </source>
</evidence>
<dbReference type="InterPro" id="IPR011009">
    <property type="entry name" value="Kinase-like_dom_sf"/>
</dbReference>
<evidence type="ECO:0000256" key="8">
    <source>
        <dbReference type="ARBA" id="ARBA00022741"/>
    </source>
</evidence>
<reference evidence="24" key="1">
    <citation type="submission" date="2022-01" db="EMBL/GenBank/DDBJ databases">
        <authorList>
            <person name="King R."/>
        </authorList>
    </citation>
    <scope>NUCLEOTIDE SEQUENCE</scope>
</reference>
<keyword evidence="12" id="KW-0810">Translation regulation</keyword>
<evidence type="ECO:0000256" key="9">
    <source>
        <dbReference type="ARBA" id="ARBA00022777"/>
    </source>
</evidence>
<evidence type="ECO:0000256" key="21">
    <source>
        <dbReference type="SAM" id="Coils"/>
    </source>
</evidence>